<comment type="caution">
    <text evidence="1">The sequence shown here is derived from an EMBL/GenBank/DDBJ whole genome shotgun (WGS) entry which is preliminary data.</text>
</comment>
<sequence>MELEEAKKQLRKFFGGKVLTFSIKEFNSSEWVAECNEIPAIITGGTGNNITERDALIRDAIVVAAGIGSGFQNLLVFEGYKVPNGIFPFNALTKAEYALR</sequence>
<evidence type="ECO:0000313" key="2">
    <source>
        <dbReference type="Proteomes" id="UP000178249"/>
    </source>
</evidence>
<organism evidence="1 2">
    <name type="scientific">Candidatus Kaiserbacteria bacterium RIFCSPHIGHO2_01_FULL_48_10</name>
    <dbReference type="NCBI Taxonomy" id="1798476"/>
    <lineage>
        <taxon>Bacteria</taxon>
        <taxon>Candidatus Kaiseribacteriota</taxon>
    </lineage>
</organism>
<reference evidence="1 2" key="1">
    <citation type="journal article" date="2016" name="Nat. Commun.">
        <title>Thousands of microbial genomes shed light on interconnected biogeochemical processes in an aquifer system.</title>
        <authorList>
            <person name="Anantharaman K."/>
            <person name="Brown C.T."/>
            <person name="Hug L.A."/>
            <person name="Sharon I."/>
            <person name="Castelle C.J."/>
            <person name="Probst A.J."/>
            <person name="Thomas B.C."/>
            <person name="Singh A."/>
            <person name="Wilkins M.J."/>
            <person name="Karaoz U."/>
            <person name="Brodie E.L."/>
            <person name="Williams K.H."/>
            <person name="Hubbard S.S."/>
            <person name="Banfield J.F."/>
        </authorList>
    </citation>
    <scope>NUCLEOTIDE SEQUENCE [LARGE SCALE GENOMIC DNA]</scope>
</reference>
<evidence type="ECO:0000313" key="1">
    <source>
        <dbReference type="EMBL" id="OGG44426.1"/>
    </source>
</evidence>
<dbReference type="Proteomes" id="UP000178249">
    <property type="component" value="Unassembled WGS sequence"/>
</dbReference>
<dbReference type="AlphaFoldDB" id="A0A1F6C5J3"/>
<gene>
    <name evidence="1" type="ORF">A2841_00435</name>
</gene>
<protein>
    <submittedName>
        <fullName evidence="1">Uncharacterized protein</fullName>
    </submittedName>
</protein>
<dbReference type="EMBL" id="MFKP01000009">
    <property type="protein sequence ID" value="OGG44426.1"/>
    <property type="molecule type" value="Genomic_DNA"/>
</dbReference>
<proteinExistence type="predicted"/>
<name>A0A1F6C5J3_9BACT</name>
<accession>A0A1F6C5J3</accession>